<evidence type="ECO:0000313" key="6">
    <source>
        <dbReference type="Proteomes" id="UP000614601"/>
    </source>
</evidence>
<accession>A0A811LE17</accession>
<dbReference type="EMBL" id="CAJFCW020000005">
    <property type="protein sequence ID" value="CAG9121326.1"/>
    <property type="molecule type" value="Genomic_DNA"/>
</dbReference>
<evidence type="ECO:0000313" key="5">
    <source>
        <dbReference type="EMBL" id="CAD5225811.1"/>
    </source>
</evidence>
<dbReference type="Proteomes" id="UP000614601">
    <property type="component" value="Unassembled WGS sequence"/>
</dbReference>
<name>A0A811LE17_9BILA</name>
<dbReference type="Pfam" id="PF01549">
    <property type="entry name" value="ShK"/>
    <property type="match status" value="1"/>
</dbReference>
<dbReference type="GO" id="GO:0016020">
    <property type="term" value="C:membrane"/>
    <property type="evidence" value="ECO:0007669"/>
    <property type="project" value="TreeGrafter"/>
</dbReference>
<evidence type="ECO:0000259" key="3">
    <source>
        <dbReference type="PROSITE" id="PS51019"/>
    </source>
</evidence>
<dbReference type="Gene3D" id="1.10.10.1940">
    <property type="match status" value="1"/>
</dbReference>
<dbReference type="PROSITE" id="PS51019">
    <property type="entry name" value="REELIN"/>
    <property type="match status" value="1"/>
</dbReference>
<protein>
    <recommendedName>
        <fullName evidence="7">ShKT domain-containing protein</fullName>
    </recommendedName>
</protein>
<dbReference type="InterPro" id="IPR003582">
    <property type="entry name" value="ShKT_dom"/>
</dbReference>
<dbReference type="OrthoDB" id="6418377at2759"/>
<evidence type="ECO:0000256" key="2">
    <source>
        <dbReference type="SAM" id="SignalP"/>
    </source>
</evidence>
<evidence type="ECO:0000256" key="1">
    <source>
        <dbReference type="PROSITE-ProRule" id="PRU01005"/>
    </source>
</evidence>
<dbReference type="CDD" id="cd08544">
    <property type="entry name" value="Reeler"/>
    <property type="match status" value="1"/>
</dbReference>
<dbReference type="PANTHER" id="PTHR45828">
    <property type="entry name" value="CYTOCHROME B561/FERRIC REDUCTASE TRANSMEMBRANE"/>
    <property type="match status" value="1"/>
</dbReference>
<dbReference type="PROSITE" id="PS51670">
    <property type="entry name" value="SHKT"/>
    <property type="match status" value="1"/>
</dbReference>
<organism evidence="5 6">
    <name type="scientific">Bursaphelenchus okinawaensis</name>
    <dbReference type="NCBI Taxonomy" id="465554"/>
    <lineage>
        <taxon>Eukaryota</taxon>
        <taxon>Metazoa</taxon>
        <taxon>Ecdysozoa</taxon>
        <taxon>Nematoda</taxon>
        <taxon>Chromadorea</taxon>
        <taxon>Rhabditida</taxon>
        <taxon>Tylenchina</taxon>
        <taxon>Tylenchomorpha</taxon>
        <taxon>Aphelenchoidea</taxon>
        <taxon>Aphelenchoididae</taxon>
        <taxon>Bursaphelenchus</taxon>
    </lineage>
</organism>
<dbReference type="InterPro" id="IPR042307">
    <property type="entry name" value="Reeler_sf"/>
</dbReference>
<dbReference type="Proteomes" id="UP000783686">
    <property type="component" value="Unassembled WGS sequence"/>
</dbReference>
<dbReference type="AlphaFoldDB" id="A0A811LE17"/>
<dbReference type="InterPro" id="IPR002861">
    <property type="entry name" value="Reeler_dom"/>
</dbReference>
<evidence type="ECO:0000259" key="4">
    <source>
        <dbReference type="PROSITE" id="PS51670"/>
    </source>
</evidence>
<keyword evidence="6" id="KW-1185">Reference proteome</keyword>
<proteinExistence type="predicted"/>
<feature type="signal peptide" evidence="2">
    <location>
        <begin position="1"/>
        <end position="18"/>
    </location>
</feature>
<evidence type="ECO:0008006" key="7">
    <source>
        <dbReference type="Google" id="ProtNLM"/>
    </source>
</evidence>
<feature type="domain" description="ShKT" evidence="4">
    <location>
        <begin position="300"/>
        <end position="333"/>
    </location>
</feature>
<sequence>MSYRAFLLVTILANEILAWPDGAPCIHAAFESMNPLEAVEHQGGLQLSPPPFTIDTEQKCYWRNQPVQITLRGNTTEEFKGFAIQPFVWKGSKAGRRIGQFLRLDNNGSWRQQCFKNKDSVTHSHDEKKKKMMLWWKNDEDDESYVQFVATVVVSLKQFWVKSVLSAPLPPCRVEKEVAFYQPPAVTQPPAAGQFKIQTFHMFNQGDTSFLERSLSNQNFFRPAPARVAPLPPPPTTPAPIVRQPPPAISPAPFTARPSPVVQPRIFTTAQPIRQPVVNQQRLSHISPNSQSNIAPAQVCRDQDQSNRCTQWVNFCRTSTYMQTFCRRTCRFC</sequence>
<dbReference type="PANTHER" id="PTHR45828:SF42">
    <property type="entry name" value="DEFENSE PROTEIN L(2)34FC"/>
    <property type="match status" value="1"/>
</dbReference>
<dbReference type="InterPro" id="IPR051237">
    <property type="entry name" value="Ferric-chelate_Red/DefProt"/>
</dbReference>
<gene>
    <name evidence="5" type="ORF">BOKJ2_LOCUS11764</name>
</gene>
<feature type="domain" description="Reelin" evidence="3">
    <location>
        <begin position="10"/>
        <end position="184"/>
    </location>
</feature>
<reference evidence="5" key="1">
    <citation type="submission" date="2020-09" db="EMBL/GenBank/DDBJ databases">
        <authorList>
            <person name="Kikuchi T."/>
        </authorList>
    </citation>
    <scope>NUCLEOTIDE SEQUENCE</scope>
    <source>
        <strain evidence="5">SH1</strain>
    </source>
</reference>
<feature type="chain" id="PRO_5036221389" description="ShKT domain-containing protein" evidence="2">
    <location>
        <begin position="19"/>
        <end position="333"/>
    </location>
</feature>
<dbReference type="Pfam" id="PF02014">
    <property type="entry name" value="Reeler"/>
    <property type="match status" value="1"/>
</dbReference>
<comment type="caution">
    <text evidence="5">The sequence shown here is derived from an EMBL/GenBank/DDBJ whole genome shotgun (WGS) entry which is preliminary data.</text>
</comment>
<keyword evidence="2" id="KW-0732">Signal</keyword>
<dbReference type="Gene3D" id="2.60.40.4060">
    <property type="entry name" value="Reeler domain"/>
    <property type="match status" value="1"/>
</dbReference>
<dbReference type="EMBL" id="CAJFDH010000005">
    <property type="protein sequence ID" value="CAD5225811.1"/>
    <property type="molecule type" value="Genomic_DNA"/>
</dbReference>
<comment type="caution">
    <text evidence="1">Lacks conserved residue(s) required for the propagation of feature annotation.</text>
</comment>